<dbReference type="NCBIfam" id="NF011696">
    <property type="entry name" value="PRK15116.1"/>
    <property type="match status" value="1"/>
</dbReference>
<dbReference type="InterPro" id="IPR045886">
    <property type="entry name" value="ThiF/MoeB/HesA"/>
</dbReference>
<evidence type="ECO:0000313" key="4">
    <source>
        <dbReference type="Proteomes" id="UP001352263"/>
    </source>
</evidence>
<evidence type="ECO:0000256" key="1">
    <source>
        <dbReference type="SAM" id="MobiDB-lite"/>
    </source>
</evidence>
<name>A0ABU6JAL1_9BURK</name>
<feature type="compositionally biased region" description="Low complexity" evidence="1">
    <location>
        <begin position="12"/>
        <end position="21"/>
    </location>
</feature>
<dbReference type="Pfam" id="PF00899">
    <property type="entry name" value="ThiF"/>
    <property type="match status" value="1"/>
</dbReference>
<keyword evidence="4" id="KW-1185">Reference proteome</keyword>
<dbReference type="CDD" id="cd00755">
    <property type="entry name" value="YgdL_like"/>
    <property type="match status" value="1"/>
</dbReference>
<dbReference type="Proteomes" id="UP001352263">
    <property type="component" value="Unassembled WGS sequence"/>
</dbReference>
<evidence type="ECO:0000259" key="2">
    <source>
        <dbReference type="Pfam" id="PF00899"/>
    </source>
</evidence>
<sequence>MNAIIPFPQQTGSNDNGSSGASNDIDFDRRFGGIARLYGQAALTRFRNAHICVIGVGGVGSWIVEALARSAIGRITMIDLDNVAESNVNRQIHALTDTIGKAKVTALAERIAQINPYCKVTEIEDFIDPDNLDAMIGSRNYDYVIDAIDSVKAKTALIAYCRASKIPLITIGGAGGQVDPTRIEVRDLCRTEQEPLLAKVRKRLRAQYGFPRGTKNKFGIDAVFSTEPLRSPETEEACEIDGNADGKPGITGLNCAGFGSAMVVTASFGLVAAAQALRKLAQAADEVQAGKSASRENEPPTQAPAQDIEAEAVIAA</sequence>
<organism evidence="3 4">
    <name type="scientific">Noviherbaspirillum album</name>
    <dbReference type="NCBI Taxonomy" id="3080276"/>
    <lineage>
        <taxon>Bacteria</taxon>
        <taxon>Pseudomonadati</taxon>
        <taxon>Pseudomonadota</taxon>
        <taxon>Betaproteobacteria</taxon>
        <taxon>Burkholderiales</taxon>
        <taxon>Oxalobacteraceae</taxon>
        <taxon>Noviherbaspirillum</taxon>
    </lineage>
</organism>
<proteinExistence type="predicted"/>
<reference evidence="3 4" key="1">
    <citation type="submission" date="2023-10" db="EMBL/GenBank/DDBJ databases">
        <title>Noviherbaspirillum sp. CPCC 100848 genome assembly.</title>
        <authorList>
            <person name="Li X.Y."/>
            <person name="Fang X.M."/>
        </authorList>
    </citation>
    <scope>NUCLEOTIDE SEQUENCE [LARGE SCALE GENOMIC DNA]</scope>
    <source>
        <strain evidence="3 4">CPCC 100848</strain>
    </source>
</reference>
<gene>
    <name evidence="3" type="primary">tcdA</name>
    <name evidence="3" type="ORF">RY831_14355</name>
</gene>
<accession>A0ABU6JAL1</accession>
<feature type="region of interest" description="Disordered" evidence="1">
    <location>
        <begin position="288"/>
        <end position="316"/>
    </location>
</feature>
<dbReference type="Gene3D" id="3.40.50.720">
    <property type="entry name" value="NAD(P)-binding Rossmann-like Domain"/>
    <property type="match status" value="1"/>
</dbReference>
<dbReference type="EMBL" id="JAWIIV010000010">
    <property type="protein sequence ID" value="MEC4720340.1"/>
    <property type="molecule type" value="Genomic_DNA"/>
</dbReference>
<dbReference type="InterPro" id="IPR000594">
    <property type="entry name" value="ThiF_NAD_FAD-bd"/>
</dbReference>
<feature type="region of interest" description="Disordered" evidence="1">
    <location>
        <begin position="1"/>
        <end position="21"/>
    </location>
</feature>
<dbReference type="SUPFAM" id="SSF69572">
    <property type="entry name" value="Activating enzymes of the ubiquitin-like proteins"/>
    <property type="match status" value="1"/>
</dbReference>
<dbReference type="PANTHER" id="PTHR43267:SF1">
    <property type="entry name" value="TRNA THREONYLCARBAMOYLADENOSINE DEHYDRATASE"/>
    <property type="match status" value="1"/>
</dbReference>
<comment type="caution">
    <text evidence="3">The sequence shown here is derived from an EMBL/GenBank/DDBJ whole genome shotgun (WGS) entry which is preliminary data.</text>
</comment>
<dbReference type="RefSeq" id="WP_326507044.1">
    <property type="nucleotide sequence ID" value="NZ_JAWIIV010000010.1"/>
</dbReference>
<protein>
    <submittedName>
        <fullName evidence="3">tRNA cyclic N6-threonylcarbamoyladenosine(37) synthase TcdA</fullName>
    </submittedName>
</protein>
<dbReference type="InterPro" id="IPR035985">
    <property type="entry name" value="Ubiquitin-activating_enz"/>
</dbReference>
<evidence type="ECO:0000313" key="3">
    <source>
        <dbReference type="EMBL" id="MEC4720340.1"/>
    </source>
</evidence>
<dbReference type="PANTHER" id="PTHR43267">
    <property type="entry name" value="TRNA THREONYLCARBAMOYLADENOSINE DEHYDRATASE"/>
    <property type="match status" value="1"/>
</dbReference>
<feature type="domain" description="THIF-type NAD/FAD binding fold" evidence="2">
    <location>
        <begin position="36"/>
        <end position="288"/>
    </location>
</feature>